<evidence type="ECO:0000313" key="16">
    <source>
        <dbReference type="Proteomes" id="UP000266177"/>
    </source>
</evidence>
<dbReference type="InterPro" id="IPR022924">
    <property type="entry name" value="Cardiolipin_synthase"/>
</dbReference>
<feature type="domain" description="PLD phosphodiesterase" evidence="14">
    <location>
        <begin position="388"/>
        <end position="415"/>
    </location>
</feature>
<keyword evidence="2 12" id="KW-1003">Cell membrane</keyword>
<evidence type="ECO:0000256" key="3">
    <source>
        <dbReference type="ARBA" id="ARBA00022516"/>
    </source>
</evidence>
<feature type="active site" evidence="12">
    <location>
        <position position="395"/>
    </location>
</feature>
<evidence type="ECO:0000256" key="9">
    <source>
        <dbReference type="ARBA" id="ARBA00023136"/>
    </source>
</evidence>
<dbReference type="OrthoDB" id="9762009at2"/>
<gene>
    <name evidence="15" type="primary">cls</name>
    <name evidence="15" type="ORF">DQX05_28925</name>
</gene>
<feature type="transmembrane region" description="Helical" evidence="12">
    <location>
        <begin position="30"/>
        <end position="50"/>
    </location>
</feature>
<dbReference type="Pfam" id="PF13396">
    <property type="entry name" value="PLDc_N"/>
    <property type="match status" value="1"/>
</dbReference>
<evidence type="ECO:0000256" key="5">
    <source>
        <dbReference type="ARBA" id="ARBA00022692"/>
    </source>
</evidence>
<proteinExistence type="inferred from homology"/>
<dbReference type="NCBIfam" id="TIGR04265">
    <property type="entry name" value="bac_cardiolipin"/>
    <property type="match status" value="1"/>
</dbReference>
<feature type="transmembrane region" description="Helical" evidence="12">
    <location>
        <begin position="6"/>
        <end position="23"/>
    </location>
</feature>
<evidence type="ECO:0000256" key="7">
    <source>
        <dbReference type="ARBA" id="ARBA00022989"/>
    </source>
</evidence>
<organism evidence="15 16">
    <name type="scientific">Paenibacillus thiaminolyticus</name>
    <name type="common">Bacillus thiaminolyticus</name>
    <dbReference type="NCBI Taxonomy" id="49283"/>
    <lineage>
        <taxon>Bacteria</taxon>
        <taxon>Bacillati</taxon>
        <taxon>Bacillota</taxon>
        <taxon>Bacilli</taxon>
        <taxon>Bacillales</taxon>
        <taxon>Paenibacillaceae</taxon>
        <taxon>Paenibacillus</taxon>
    </lineage>
</organism>
<dbReference type="FunFam" id="3.30.870.10:FF:000014">
    <property type="entry name" value="Cardiolipin synthase"/>
    <property type="match status" value="1"/>
</dbReference>
<keyword evidence="3 12" id="KW-0444">Lipid biosynthesis</keyword>
<feature type="active site" evidence="12">
    <location>
        <position position="400"/>
    </location>
</feature>
<keyword evidence="8 12" id="KW-0443">Lipid metabolism</keyword>
<dbReference type="PROSITE" id="PS50035">
    <property type="entry name" value="PLD"/>
    <property type="match status" value="2"/>
</dbReference>
<protein>
    <recommendedName>
        <fullName evidence="12 13">Cardiolipin synthase</fullName>
        <shortName evidence="12">CL synthase</shortName>
        <ecNumber evidence="12 13">2.7.8.-</ecNumber>
    </recommendedName>
</protein>
<dbReference type="EC" id="2.7.8.-" evidence="12 13"/>
<comment type="catalytic activity">
    <reaction evidence="12">
        <text>2 a 1,2-diacyl-sn-glycero-3-phospho-(1'-sn-glycerol) = a cardiolipin + glycerol</text>
        <dbReference type="Rhea" id="RHEA:31451"/>
        <dbReference type="ChEBI" id="CHEBI:17754"/>
        <dbReference type="ChEBI" id="CHEBI:62237"/>
        <dbReference type="ChEBI" id="CHEBI:64716"/>
    </reaction>
</comment>
<comment type="subcellular location">
    <subcellularLocation>
        <location evidence="1 12">Cell membrane</location>
        <topology evidence="1 12">Multi-pass membrane protein</topology>
    </subcellularLocation>
</comment>
<feature type="active site" evidence="12">
    <location>
        <position position="393"/>
    </location>
</feature>
<evidence type="ECO:0000256" key="12">
    <source>
        <dbReference type="HAMAP-Rule" id="MF_01916"/>
    </source>
</evidence>
<keyword evidence="10 12" id="KW-0594">Phospholipid biosynthesis</keyword>
<comment type="function">
    <text evidence="12">Catalyzes the reversible phosphatidyl group transfer from one phosphatidylglycerol molecule to another to form cardiolipin (CL) (diphosphatidylglycerol) and glycerol.</text>
</comment>
<reference evidence="15 16" key="1">
    <citation type="submission" date="2018-09" db="EMBL/GenBank/DDBJ databases">
        <title>Paenibacillus SK2017-BO5.</title>
        <authorList>
            <person name="Piskunova J.V."/>
            <person name="Dubiley S.A."/>
            <person name="Severinov K.V."/>
        </authorList>
    </citation>
    <scope>NUCLEOTIDE SEQUENCE [LARGE SCALE GENOMIC DNA]</scope>
    <source>
        <strain evidence="15 16">BO5</strain>
    </source>
</reference>
<dbReference type="GO" id="GO:0032049">
    <property type="term" value="P:cardiolipin biosynthetic process"/>
    <property type="evidence" value="ECO:0007669"/>
    <property type="project" value="UniProtKB-UniRule"/>
</dbReference>
<feature type="active site" evidence="12">
    <location>
        <position position="219"/>
    </location>
</feature>
<evidence type="ECO:0000256" key="13">
    <source>
        <dbReference type="NCBIfam" id="TIGR04265"/>
    </source>
</evidence>
<feature type="active site" evidence="12">
    <location>
        <position position="217"/>
    </location>
</feature>
<dbReference type="GO" id="GO:0008808">
    <property type="term" value="F:cardiolipin synthase activity"/>
    <property type="evidence" value="ECO:0007669"/>
    <property type="project" value="UniProtKB-UniRule"/>
</dbReference>
<dbReference type="EMBL" id="QYZD01000060">
    <property type="protein sequence ID" value="RJG16307.1"/>
    <property type="molecule type" value="Genomic_DNA"/>
</dbReference>
<dbReference type="SMART" id="SM00155">
    <property type="entry name" value="PLDc"/>
    <property type="match status" value="2"/>
</dbReference>
<keyword evidence="6" id="KW-0677">Repeat</keyword>
<dbReference type="CDD" id="cd09110">
    <property type="entry name" value="PLDc_CLS_1"/>
    <property type="match status" value="1"/>
</dbReference>
<evidence type="ECO:0000313" key="15">
    <source>
        <dbReference type="EMBL" id="RJG16307.1"/>
    </source>
</evidence>
<evidence type="ECO:0000256" key="2">
    <source>
        <dbReference type="ARBA" id="ARBA00022475"/>
    </source>
</evidence>
<dbReference type="InterPro" id="IPR025202">
    <property type="entry name" value="PLD-like_dom"/>
</dbReference>
<keyword evidence="11 12" id="KW-1208">Phospholipid metabolism</keyword>
<dbReference type="GO" id="GO:0005886">
    <property type="term" value="C:plasma membrane"/>
    <property type="evidence" value="ECO:0007669"/>
    <property type="project" value="UniProtKB-SubCell"/>
</dbReference>
<dbReference type="PANTHER" id="PTHR21248:SF20">
    <property type="entry name" value="CARDIOLIPIN SYNTHASE YWIE-RELATED"/>
    <property type="match status" value="1"/>
</dbReference>
<comment type="similarity">
    <text evidence="12">Belongs to the phospholipase D family. Cardiolipin synthase subfamily.</text>
</comment>
<dbReference type="SUPFAM" id="SSF56024">
    <property type="entry name" value="Phospholipase D/nuclease"/>
    <property type="match status" value="2"/>
</dbReference>
<comment type="caution">
    <text evidence="15">The sequence shown here is derived from an EMBL/GenBank/DDBJ whole genome shotgun (WGS) entry which is preliminary data.</text>
</comment>
<evidence type="ECO:0000259" key="14">
    <source>
        <dbReference type="PROSITE" id="PS50035"/>
    </source>
</evidence>
<evidence type="ECO:0000256" key="10">
    <source>
        <dbReference type="ARBA" id="ARBA00023209"/>
    </source>
</evidence>
<evidence type="ECO:0000256" key="11">
    <source>
        <dbReference type="ARBA" id="ARBA00023264"/>
    </source>
</evidence>
<evidence type="ECO:0000256" key="4">
    <source>
        <dbReference type="ARBA" id="ARBA00022679"/>
    </source>
</evidence>
<keyword evidence="4 12" id="KW-0808">Transferase</keyword>
<keyword evidence="9 12" id="KW-0472">Membrane</keyword>
<sequence>MLWLVVALLIYIFQIFTIVLLEYKQPSKAVAWLLILFIFPLIGFVMYYFLAQEYTARLRVRKRGGWAHPKNRIGDLRIQTVRRPDELNNLEMHSQERLFSLISALSESPITSCNETRVLTNGQATFEAMLAAIREAKHHIHMEFYILRDDGIGTIFQQALIARAKEGVKVRVVADGVGSIELGRNYLRTFKEAGVEFHWFLPLSVSFFRRRLNYRNHRKLLIVDGRSGFVGGINIGDDYLGLNRKLGFWRDTHLQVEGDAVYALQAIFLHDWTFVTGQSLALQDLFPPHQCKGTEQVKMISSGPDASWDAIQELFFGVLSSARERVWIITPYFIPDASVRLAIKTAAVSGLDVRVIIPGKSDSRFVDWASLSYVEELLQAGVRFYQYQKGFAHAKTFLMDRTLGCVGTANLDMRSFFSNFEVNAVLFEAAAVDRLEEDFLRDFGDSVEIDYNKFVTRSRGQRAAEAVMRLLSPLL</sequence>
<dbReference type="RefSeq" id="WP_119796702.1">
    <property type="nucleotide sequence ID" value="NZ_QYZD01000060.1"/>
</dbReference>
<accession>A0A3A3GDG0</accession>
<dbReference type="Gene3D" id="3.30.870.10">
    <property type="entry name" value="Endonuclease Chain A"/>
    <property type="match status" value="2"/>
</dbReference>
<keyword evidence="7 12" id="KW-1133">Transmembrane helix</keyword>
<dbReference type="Pfam" id="PF13091">
    <property type="entry name" value="PLDc_2"/>
    <property type="match status" value="2"/>
</dbReference>
<evidence type="ECO:0000256" key="8">
    <source>
        <dbReference type="ARBA" id="ARBA00023098"/>
    </source>
</evidence>
<dbReference type="CDD" id="cd09112">
    <property type="entry name" value="PLDc_CLS_2"/>
    <property type="match status" value="1"/>
</dbReference>
<dbReference type="InterPro" id="IPR027379">
    <property type="entry name" value="CLS_N"/>
</dbReference>
<feature type="domain" description="PLD phosphodiesterase" evidence="14">
    <location>
        <begin position="212"/>
        <end position="239"/>
    </location>
</feature>
<keyword evidence="5 12" id="KW-0812">Transmembrane</keyword>
<dbReference type="Proteomes" id="UP000266177">
    <property type="component" value="Unassembled WGS sequence"/>
</dbReference>
<evidence type="ECO:0000256" key="1">
    <source>
        <dbReference type="ARBA" id="ARBA00004651"/>
    </source>
</evidence>
<dbReference type="InterPro" id="IPR001736">
    <property type="entry name" value="PLipase_D/transphosphatidylase"/>
</dbReference>
<evidence type="ECO:0000256" key="6">
    <source>
        <dbReference type="ARBA" id="ARBA00022737"/>
    </source>
</evidence>
<dbReference type="HAMAP" id="MF_01916">
    <property type="entry name" value="Cardiolipin_synth_Cls"/>
    <property type="match status" value="1"/>
</dbReference>
<name>A0A3A3GDG0_PANTH</name>
<dbReference type="InterPro" id="IPR030874">
    <property type="entry name" value="Cardiolipin_synth_Firmi"/>
</dbReference>
<feature type="active site" evidence="12">
    <location>
        <position position="224"/>
    </location>
</feature>
<dbReference type="PANTHER" id="PTHR21248">
    <property type="entry name" value="CARDIOLIPIN SYNTHASE"/>
    <property type="match status" value="1"/>
</dbReference>
<dbReference type="AlphaFoldDB" id="A0A3A3GDG0"/>